<protein>
    <submittedName>
        <fullName evidence="1">Uncharacterized protein</fullName>
    </submittedName>
</protein>
<comment type="caution">
    <text evidence="1">The sequence shown here is derived from an EMBL/GenBank/DDBJ whole genome shotgun (WGS) entry which is preliminary data.</text>
</comment>
<name>X0VD16_9ZZZZ</name>
<dbReference type="AlphaFoldDB" id="X0VD16"/>
<gene>
    <name evidence="1" type="ORF">S01H1_59885</name>
</gene>
<dbReference type="EMBL" id="BARS01039195">
    <property type="protein sequence ID" value="GAG16255.1"/>
    <property type="molecule type" value="Genomic_DNA"/>
</dbReference>
<reference evidence="1" key="1">
    <citation type="journal article" date="2014" name="Front. Microbiol.">
        <title>High frequency of phylogenetically diverse reductive dehalogenase-homologous genes in deep subseafloor sedimentary metagenomes.</title>
        <authorList>
            <person name="Kawai M."/>
            <person name="Futagami T."/>
            <person name="Toyoda A."/>
            <person name="Takaki Y."/>
            <person name="Nishi S."/>
            <person name="Hori S."/>
            <person name="Arai W."/>
            <person name="Tsubouchi T."/>
            <person name="Morono Y."/>
            <person name="Uchiyama I."/>
            <person name="Ito T."/>
            <person name="Fujiyama A."/>
            <person name="Inagaki F."/>
            <person name="Takami H."/>
        </authorList>
    </citation>
    <scope>NUCLEOTIDE SEQUENCE</scope>
    <source>
        <strain evidence="1">Expedition CK06-06</strain>
    </source>
</reference>
<accession>X0VD16</accession>
<feature type="non-terminal residue" evidence="1">
    <location>
        <position position="1"/>
    </location>
</feature>
<evidence type="ECO:0000313" key="1">
    <source>
        <dbReference type="EMBL" id="GAG16255.1"/>
    </source>
</evidence>
<sequence>IIDNNLFGWRIVAGKDFIQCSNEEEARYLKVWLDVGLSEEVKVPTDEKYLKHILPELEKLQDKISRIISEHIESITSQKLQNQIMHHLQRKLFE</sequence>
<organism evidence="1">
    <name type="scientific">marine sediment metagenome</name>
    <dbReference type="NCBI Taxonomy" id="412755"/>
    <lineage>
        <taxon>unclassified sequences</taxon>
        <taxon>metagenomes</taxon>
        <taxon>ecological metagenomes</taxon>
    </lineage>
</organism>
<proteinExistence type="predicted"/>